<sequence length="366" mass="41088">MNTAPFLSKIDMDDPRFRIKPYQQMIASCTGALITSFFVTPLDVVKIRLQAQQKAMLSNKCFLYCNGLMDHICSCANGKGGISYANWIKANGKFNGTLDALVKISRQEGIRSLWSGLSPTLVLAVPATIVYFVSYEQFRISLKDQYNSRKSNLKNQSEQPLWIPMIAGGSARIWAATLVSPLELIRTKMQSQKLSYAEITQALKNVVKYNGIGGLWMGLSSTLLRDVPFSAIYWCNYEGMKKIFPNAQQNFSFNFIAGALAGSIAAFITIPFDVVKTHRQIEMGEKQIYADQPKQSKSTWRTINKIYTQSGVKGLFTGLTPRLVKVAPACAIMISTFEHGKRFFQNYNASQAHIELETDIHWVNQK</sequence>
<name>A0ACC2P0E0_9HYME</name>
<keyword evidence="2" id="KW-1185">Reference proteome</keyword>
<gene>
    <name evidence="1" type="ORF">QAD02_012318</name>
</gene>
<proteinExistence type="predicted"/>
<organism evidence="1 2">
    <name type="scientific">Eretmocerus hayati</name>
    <dbReference type="NCBI Taxonomy" id="131215"/>
    <lineage>
        <taxon>Eukaryota</taxon>
        <taxon>Metazoa</taxon>
        <taxon>Ecdysozoa</taxon>
        <taxon>Arthropoda</taxon>
        <taxon>Hexapoda</taxon>
        <taxon>Insecta</taxon>
        <taxon>Pterygota</taxon>
        <taxon>Neoptera</taxon>
        <taxon>Endopterygota</taxon>
        <taxon>Hymenoptera</taxon>
        <taxon>Apocrita</taxon>
        <taxon>Proctotrupomorpha</taxon>
        <taxon>Chalcidoidea</taxon>
        <taxon>Aphelinidae</taxon>
        <taxon>Aphelininae</taxon>
        <taxon>Eretmocerus</taxon>
    </lineage>
</organism>
<comment type="caution">
    <text evidence="1">The sequence shown here is derived from an EMBL/GenBank/DDBJ whole genome shotgun (WGS) entry which is preliminary data.</text>
</comment>
<evidence type="ECO:0000313" key="1">
    <source>
        <dbReference type="EMBL" id="KAJ8676531.1"/>
    </source>
</evidence>
<reference evidence="1" key="1">
    <citation type="submission" date="2023-04" db="EMBL/GenBank/DDBJ databases">
        <title>A chromosome-level genome assembly of the parasitoid wasp Eretmocerus hayati.</title>
        <authorList>
            <person name="Zhong Y."/>
            <person name="Liu S."/>
            <person name="Liu Y."/>
        </authorList>
    </citation>
    <scope>NUCLEOTIDE SEQUENCE</scope>
    <source>
        <strain evidence="1">ZJU_SS_LIU_2023</strain>
    </source>
</reference>
<evidence type="ECO:0000313" key="2">
    <source>
        <dbReference type="Proteomes" id="UP001239111"/>
    </source>
</evidence>
<accession>A0ACC2P0E0</accession>
<protein>
    <submittedName>
        <fullName evidence="1">Uncharacterized protein</fullName>
    </submittedName>
</protein>
<dbReference type="Proteomes" id="UP001239111">
    <property type="component" value="Chromosome 2"/>
</dbReference>
<dbReference type="EMBL" id="CM056742">
    <property type="protein sequence ID" value="KAJ8676531.1"/>
    <property type="molecule type" value="Genomic_DNA"/>
</dbReference>